<feature type="transmembrane region" description="Helical" evidence="1">
    <location>
        <begin position="32"/>
        <end position="54"/>
    </location>
</feature>
<keyword evidence="1" id="KW-0472">Membrane</keyword>
<proteinExistence type="predicted"/>
<comment type="caution">
    <text evidence="2">The sequence shown here is derived from an EMBL/GenBank/DDBJ whole genome shotgun (WGS) entry which is preliminary data.</text>
</comment>
<name>A0AA45UU68_ANAPH</name>
<organism evidence="2 3">
    <name type="scientific">Anaplasma phagocytophilum</name>
    <name type="common">Ehrlichia phagocytophila</name>
    <dbReference type="NCBI Taxonomy" id="948"/>
    <lineage>
        <taxon>Bacteria</taxon>
        <taxon>Pseudomonadati</taxon>
        <taxon>Pseudomonadota</taxon>
        <taxon>Alphaproteobacteria</taxon>
        <taxon>Rickettsiales</taxon>
        <taxon>Anaplasmataceae</taxon>
        <taxon>Anaplasma</taxon>
        <taxon>phagocytophilum group</taxon>
    </lineage>
</organism>
<keyword evidence="1" id="KW-1133">Transmembrane helix</keyword>
<gene>
    <name evidence="2" type="ORF">ANAPC1_01476</name>
</gene>
<reference evidence="3" key="1">
    <citation type="submission" date="2016-03" db="EMBL/GenBank/DDBJ databases">
        <authorList>
            <person name="Loux Valentin"/>
        </authorList>
    </citation>
    <scope>NUCLEOTIDE SEQUENCE [LARGE SCALE GENOMIC DNA]</scope>
    <source>
        <strain evidence="3">C1</strain>
    </source>
</reference>
<evidence type="ECO:0000256" key="1">
    <source>
        <dbReference type="SAM" id="Phobius"/>
    </source>
</evidence>
<evidence type="ECO:0000313" key="2">
    <source>
        <dbReference type="EMBL" id="SBO15098.1"/>
    </source>
</evidence>
<accession>A0AA45UU68</accession>
<keyword evidence="1" id="KW-0812">Transmembrane</keyword>
<protein>
    <submittedName>
        <fullName evidence="2">Uncharacterized protein</fullName>
    </submittedName>
</protein>
<evidence type="ECO:0000313" key="3">
    <source>
        <dbReference type="Proteomes" id="UP000078419"/>
    </source>
</evidence>
<dbReference type="Proteomes" id="UP000078419">
    <property type="component" value="Unassembled WGS sequence"/>
</dbReference>
<sequence length="146" mass="16200">MRRFCELPFWACLPLVAPLASGGSGLFALLPFLYHCHCYLLGLLLPLRGTWLLWGMPHSVRGHLTVDCSHGFYLRGAEGKLPHQTQPPLALAQPTVSLDTADVCDVILDATQSHTHEAFPYPSHSPSQDKCTLYQEFHSVYLSLQG</sequence>
<dbReference type="AlphaFoldDB" id="A0AA45UU68"/>
<dbReference type="EMBL" id="FLLR01000205">
    <property type="protein sequence ID" value="SBO15098.1"/>
    <property type="molecule type" value="Genomic_DNA"/>
</dbReference>